<sequence>MNWRMKEIVLTVILSILCGVIYLGWSTLWLPLSAIFGPVSSEWMFGIWVIASPLVAYIIQKPGAAMIAEFAASAVEVLTGSQFGLSSFLIGLVQGLGAELVFFCFSYKRYTLLTLMLCGVGGALGSMIYDLMANGFSYYTKGVLLTTFGLRIISGAILGGWLAKGLAEALAKTGVLNAYTLMKERYHGNDTNDDEDTLPRL</sequence>
<reference evidence="2" key="2">
    <citation type="submission" date="2020-09" db="EMBL/GenBank/DDBJ databases">
        <authorList>
            <person name="Sun Q."/>
            <person name="Zhou Y."/>
        </authorList>
    </citation>
    <scope>NUCLEOTIDE SEQUENCE</scope>
    <source>
        <strain evidence="2">CGMCC 1.12777</strain>
    </source>
</reference>
<keyword evidence="3" id="KW-1185">Reference proteome</keyword>
<protein>
    <submittedName>
        <fullName evidence="2">Putative HMP/thiamine permease protein YkoE</fullName>
    </submittedName>
</protein>
<dbReference type="Pfam" id="PF09819">
    <property type="entry name" value="ABC_cobalt"/>
    <property type="match status" value="1"/>
</dbReference>
<organism evidence="2 3">
    <name type="scientific">Pullulanibacillus pueri</name>
    <dbReference type="NCBI Taxonomy" id="1437324"/>
    <lineage>
        <taxon>Bacteria</taxon>
        <taxon>Bacillati</taxon>
        <taxon>Bacillota</taxon>
        <taxon>Bacilli</taxon>
        <taxon>Bacillales</taxon>
        <taxon>Sporolactobacillaceae</taxon>
        <taxon>Pullulanibacillus</taxon>
    </lineage>
</organism>
<evidence type="ECO:0000313" key="2">
    <source>
        <dbReference type="EMBL" id="GGH87444.1"/>
    </source>
</evidence>
<dbReference type="PIRSF" id="PIRSF037394">
    <property type="entry name" value="ABC_thiamine-permease_YkoE_prd"/>
    <property type="match status" value="1"/>
</dbReference>
<proteinExistence type="predicted"/>
<keyword evidence="1" id="KW-0812">Transmembrane</keyword>
<comment type="caution">
    <text evidence="2">The sequence shown here is derived from an EMBL/GenBank/DDBJ whole genome shotgun (WGS) entry which is preliminary data.</text>
</comment>
<accession>A0A8J2ZYX2</accession>
<evidence type="ECO:0000313" key="3">
    <source>
        <dbReference type="Proteomes" id="UP000656813"/>
    </source>
</evidence>
<feature type="transmembrane region" description="Helical" evidence="1">
    <location>
        <begin position="12"/>
        <end position="37"/>
    </location>
</feature>
<dbReference type="Proteomes" id="UP000656813">
    <property type="component" value="Unassembled WGS sequence"/>
</dbReference>
<feature type="transmembrane region" description="Helical" evidence="1">
    <location>
        <begin position="43"/>
        <end position="59"/>
    </location>
</feature>
<feature type="transmembrane region" description="Helical" evidence="1">
    <location>
        <begin position="110"/>
        <end position="131"/>
    </location>
</feature>
<keyword evidence="1" id="KW-1133">Transmembrane helix</keyword>
<feature type="transmembrane region" description="Helical" evidence="1">
    <location>
        <begin position="143"/>
        <end position="163"/>
    </location>
</feature>
<keyword evidence="1" id="KW-0472">Membrane</keyword>
<dbReference type="InterPro" id="IPR017195">
    <property type="entry name" value="ABC_thiamin-permease_prd"/>
</dbReference>
<gene>
    <name evidence="2" type="primary">ykoE</name>
    <name evidence="2" type="ORF">GCM10007096_37480</name>
</gene>
<dbReference type="RefSeq" id="WP_188498907.1">
    <property type="nucleotide sequence ID" value="NZ_BMFV01000039.1"/>
</dbReference>
<evidence type="ECO:0000256" key="1">
    <source>
        <dbReference type="SAM" id="Phobius"/>
    </source>
</evidence>
<dbReference type="EMBL" id="BMFV01000039">
    <property type="protein sequence ID" value="GGH87444.1"/>
    <property type="molecule type" value="Genomic_DNA"/>
</dbReference>
<name>A0A8J2ZYX2_9BACL</name>
<reference evidence="2" key="1">
    <citation type="journal article" date="2014" name="Int. J. Syst. Evol. Microbiol.">
        <title>Complete genome sequence of Corynebacterium casei LMG S-19264T (=DSM 44701T), isolated from a smear-ripened cheese.</title>
        <authorList>
            <consortium name="US DOE Joint Genome Institute (JGI-PGF)"/>
            <person name="Walter F."/>
            <person name="Albersmeier A."/>
            <person name="Kalinowski J."/>
            <person name="Ruckert C."/>
        </authorList>
    </citation>
    <scope>NUCLEOTIDE SEQUENCE</scope>
    <source>
        <strain evidence="2">CGMCC 1.12777</strain>
    </source>
</reference>
<dbReference type="AlphaFoldDB" id="A0A8J2ZYX2"/>